<proteinExistence type="predicted"/>
<dbReference type="InterPro" id="IPR024213">
    <property type="entry name" value="DUF3822"/>
</dbReference>
<accession>A0A9E2KJ59</accession>
<evidence type="ECO:0000313" key="1">
    <source>
        <dbReference type="EMBL" id="MBU3815140.1"/>
    </source>
</evidence>
<dbReference type="Gene3D" id="3.30.420.260">
    <property type="match status" value="1"/>
</dbReference>
<dbReference type="Proteomes" id="UP000824236">
    <property type="component" value="Unassembled WGS sequence"/>
</dbReference>
<dbReference type="AlphaFoldDB" id="A0A9E2KJ59"/>
<reference evidence="1" key="2">
    <citation type="submission" date="2021-04" db="EMBL/GenBank/DDBJ databases">
        <authorList>
            <person name="Gilroy R."/>
        </authorList>
    </citation>
    <scope>NUCLEOTIDE SEQUENCE</scope>
    <source>
        <strain evidence="1">B3-3758</strain>
    </source>
</reference>
<dbReference type="Gene3D" id="3.30.420.250">
    <property type="match status" value="1"/>
</dbReference>
<reference evidence="1" key="1">
    <citation type="journal article" date="2021" name="PeerJ">
        <title>Extensive microbial diversity within the chicken gut microbiome revealed by metagenomics and culture.</title>
        <authorList>
            <person name="Gilroy R."/>
            <person name="Ravi A."/>
            <person name="Getino M."/>
            <person name="Pursley I."/>
            <person name="Horton D.L."/>
            <person name="Alikhan N.F."/>
            <person name="Baker D."/>
            <person name="Gharbi K."/>
            <person name="Hall N."/>
            <person name="Watson M."/>
            <person name="Adriaenssens E.M."/>
            <person name="Foster-Nyarko E."/>
            <person name="Jarju S."/>
            <person name="Secka A."/>
            <person name="Antonio M."/>
            <person name="Oren A."/>
            <person name="Chaudhuri R.R."/>
            <person name="La Ragione R."/>
            <person name="Hildebrand F."/>
            <person name="Pallen M.J."/>
        </authorList>
    </citation>
    <scope>NUCLEOTIDE SEQUENCE</scope>
    <source>
        <strain evidence="1">B3-3758</strain>
    </source>
</reference>
<name>A0A9E2KJ59_9BACE</name>
<dbReference type="CDD" id="cd24013">
    <property type="entry name" value="ASKHA_ATPase_BT3980-like"/>
    <property type="match status" value="1"/>
</dbReference>
<gene>
    <name evidence="1" type="ORF">H9791_11715</name>
</gene>
<sequence>MDTKIDFTHSERYVLSLRLDTDGFAFAVTDPSVREAETWHADWAVDESLSLTANLKQAFAGKAELSRPYRRVNVLLATRRFTLMPLELFEDEQADAVFHYNHPRWENEEVRYNVLHSNNLVVLFGIDQSVTDWMCGRQPDVRFYAQVSPLLDGFALKSRQSRTRRMYVHVRRESVEVFCYTQGRLLLCNSYPCSQEGDRLYALLYAWTSQDFDQEQDELLLCGRVSGNDGWVSRLKQFVRKVSVMPSGMNMDFQMMTICE</sequence>
<organism evidence="1 2">
    <name type="scientific">Candidatus Bacteroides intestinipullorum</name>
    <dbReference type="NCBI Taxonomy" id="2838471"/>
    <lineage>
        <taxon>Bacteria</taxon>
        <taxon>Pseudomonadati</taxon>
        <taxon>Bacteroidota</taxon>
        <taxon>Bacteroidia</taxon>
        <taxon>Bacteroidales</taxon>
        <taxon>Bacteroidaceae</taxon>
        <taxon>Bacteroides</taxon>
    </lineage>
</organism>
<dbReference type="Pfam" id="PF12864">
    <property type="entry name" value="DUF3822"/>
    <property type="match status" value="1"/>
</dbReference>
<evidence type="ECO:0000313" key="2">
    <source>
        <dbReference type="Proteomes" id="UP000824236"/>
    </source>
</evidence>
<protein>
    <submittedName>
        <fullName evidence="1">DUF3822 family protein</fullName>
    </submittedName>
</protein>
<dbReference type="EMBL" id="JAHLFO010000160">
    <property type="protein sequence ID" value="MBU3815140.1"/>
    <property type="molecule type" value="Genomic_DNA"/>
</dbReference>
<comment type="caution">
    <text evidence="1">The sequence shown here is derived from an EMBL/GenBank/DDBJ whole genome shotgun (WGS) entry which is preliminary data.</text>
</comment>